<dbReference type="CTD" id="1497"/>
<feature type="transmembrane region" description="Helical" evidence="11">
    <location>
        <begin position="287"/>
        <end position="304"/>
    </location>
</feature>
<comment type="catalytic activity">
    <reaction evidence="10">
        <text>L-cystine(out) + H(+)(out) = L-cystine(in) + H(+)(in)</text>
        <dbReference type="Rhea" id="RHEA:66172"/>
        <dbReference type="ChEBI" id="CHEBI:15378"/>
        <dbReference type="ChEBI" id="CHEBI:35491"/>
    </reaction>
    <physiologicalReaction direction="left-to-right" evidence="10">
        <dbReference type="Rhea" id="RHEA:66173"/>
    </physiologicalReaction>
</comment>
<keyword evidence="9" id="KW-0458">Lysosome</keyword>
<keyword evidence="5" id="KW-0677">Repeat</keyword>
<dbReference type="GeneID" id="105223150"/>
<organism evidence="12">
    <name type="scientific">Bactrocera dorsalis</name>
    <name type="common">Oriental fruit fly</name>
    <name type="synonym">Dacus dorsalis</name>
    <dbReference type="NCBI Taxonomy" id="27457"/>
    <lineage>
        <taxon>Eukaryota</taxon>
        <taxon>Metazoa</taxon>
        <taxon>Ecdysozoa</taxon>
        <taxon>Arthropoda</taxon>
        <taxon>Hexapoda</taxon>
        <taxon>Insecta</taxon>
        <taxon>Pterygota</taxon>
        <taxon>Neoptera</taxon>
        <taxon>Endopterygota</taxon>
        <taxon>Diptera</taxon>
        <taxon>Brachycera</taxon>
        <taxon>Muscomorpha</taxon>
        <taxon>Tephritoidea</taxon>
        <taxon>Tephritidae</taxon>
        <taxon>Bactrocera</taxon>
        <taxon>Bactrocera</taxon>
    </lineage>
</organism>
<evidence type="ECO:0000256" key="11">
    <source>
        <dbReference type="SAM" id="Phobius"/>
    </source>
</evidence>
<dbReference type="AlphaFoldDB" id="A0A034WN59"/>
<dbReference type="Gene3D" id="1.20.1280.290">
    <property type="match status" value="2"/>
</dbReference>
<dbReference type="Pfam" id="PF04193">
    <property type="entry name" value="PQ-loop"/>
    <property type="match status" value="2"/>
</dbReference>
<dbReference type="KEGG" id="bdr:105223150"/>
<keyword evidence="4 11" id="KW-0812">Transmembrane</keyword>
<evidence type="ECO:0000256" key="9">
    <source>
        <dbReference type="ARBA" id="ARBA00023228"/>
    </source>
</evidence>
<evidence type="ECO:0000256" key="10">
    <source>
        <dbReference type="ARBA" id="ARBA00048473"/>
    </source>
</evidence>
<name>A0A034WN59_BACDO</name>
<proteinExistence type="inferred from homology"/>
<dbReference type="GO" id="GO:0005765">
    <property type="term" value="C:lysosomal membrane"/>
    <property type="evidence" value="ECO:0007669"/>
    <property type="project" value="UniProtKB-SubCell"/>
</dbReference>
<feature type="transmembrane region" description="Helical" evidence="11">
    <location>
        <begin position="228"/>
        <end position="248"/>
    </location>
</feature>
<keyword evidence="6" id="KW-0769">Symport</keyword>
<dbReference type="PANTHER" id="PTHR13131">
    <property type="entry name" value="CYSTINOSIN"/>
    <property type="match status" value="1"/>
</dbReference>
<dbReference type="FunFam" id="1.20.1280.290:FF:000022">
    <property type="entry name" value="Cystinosin homolog"/>
    <property type="match status" value="1"/>
</dbReference>
<dbReference type="RefSeq" id="XP_011199089.2">
    <property type="nucleotide sequence ID" value="XM_011200787.4"/>
</dbReference>
<evidence type="ECO:0000256" key="7">
    <source>
        <dbReference type="ARBA" id="ARBA00022989"/>
    </source>
</evidence>
<keyword evidence="8 11" id="KW-0472">Membrane</keyword>
<comment type="subcellular location">
    <subcellularLocation>
        <location evidence="1">Lysosome membrane</location>
        <topology evidence="1">Multi-pass membrane protein</topology>
    </subcellularLocation>
</comment>
<evidence type="ECO:0000256" key="8">
    <source>
        <dbReference type="ARBA" id="ARBA00023136"/>
    </source>
</evidence>
<comment type="similarity">
    <text evidence="2">Belongs to the cystinosin family.</text>
</comment>
<accession>A0A034WN59</accession>
<feature type="transmembrane region" description="Helical" evidence="11">
    <location>
        <begin position="359"/>
        <end position="378"/>
    </location>
</feature>
<dbReference type="InterPro" id="IPR006603">
    <property type="entry name" value="PQ-loop_rpt"/>
</dbReference>
<gene>
    <name evidence="12" type="primary">CTNS</name>
</gene>
<evidence type="ECO:0000256" key="2">
    <source>
        <dbReference type="ARBA" id="ARBA00006855"/>
    </source>
</evidence>
<feature type="transmembrane region" description="Helical" evidence="11">
    <location>
        <begin position="177"/>
        <end position="198"/>
    </location>
</feature>
<evidence type="ECO:0000256" key="6">
    <source>
        <dbReference type="ARBA" id="ARBA00022847"/>
    </source>
</evidence>
<evidence type="ECO:0000256" key="1">
    <source>
        <dbReference type="ARBA" id="ARBA00004155"/>
    </source>
</evidence>
<dbReference type="GO" id="GO:0015293">
    <property type="term" value="F:symporter activity"/>
    <property type="evidence" value="ECO:0007669"/>
    <property type="project" value="UniProtKB-KW"/>
</dbReference>
<dbReference type="FunFam" id="1.20.1280.290:FF:000016">
    <property type="entry name" value="Cystinosin homolog"/>
    <property type="match status" value="1"/>
</dbReference>
<dbReference type="PANTHER" id="PTHR13131:SF5">
    <property type="entry name" value="CYSTINOSIN"/>
    <property type="match status" value="1"/>
</dbReference>
<evidence type="ECO:0000313" key="12">
    <source>
        <dbReference type="EMBL" id="JAC55762.1"/>
    </source>
</evidence>
<dbReference type="GO" id="GO:0015184">
    <property type="term" value="F:L-cystine transmembrane transporter activity"/>
    <property type="evidence" value="ECO:0007669"/>
    <property type="project" value="TreeGrafter"/>
</dbReference>
<reference evidence="12" key="1">
    <citation type="journal article" date="2014" name="BMC Genomics">
        <title>Characterizing the developmental transcriptome of the oriental fruit fly, Bactrocera dorsalis (Diptera: Tephritidae) through comparative genomic analysis with Drosophila melanogaster utilizing modENCODE datasets.</title>
        <authorList>
            <person name="Geib S.M."/>
            <person name="Calla B."/>
            <person name="Hall B."/>
            <person name="Hou S."/>
            <person name="Manoukis N.C."/>
        </authorList>
    </citation>
    <scope>NUCLEOTIDE SEQUENCE</scope>
    <source>
        <strain evidence="12">Punador</strain>
    </source>
</reference>
<evidence type="ECO:0000256" key="4">
    <source>
        <dbReference type="ARBA" id="ARBA00022692"/>
    </source>
</evidence>
<evidence type="ECO:0000256" key="3">
    <source>
        <dbReference type="ARBA" id="ARBA00022448"/>
    </source>
</evidence>
<dbReference type="SMART" id="SM00679">
    <property type="entry name" value="CTNS"/>
    <property type="match status" value="2"/>
</dbReference>
<dbReference type="OrthoDB" id="5339429at2759"/>
<feature type="transmembrane region" description="Helical" evidence="11">
    <location>
        <begin position="260"/>
        <end position="281"/>
    </location>
</feature>
<dbReference type="InterPro" id="IPR005282">
    <property type="entry name" value="LC_transporter"/>
</dbReference>
<feature type="transmembrane region" description="Helical" evidence="11">
    <location>
        <begin position="316"/>
        <end position="339"/>
    </location>
</feature>
<evidence type="ECO:0000256" key="5">
    <source>
        <dbReference type="ARBA" id="ARBA00022737"/>
    </source>
</evidence>
<protein>
    <submittedName>
        <fullName evidence="12">Cystinosin-like protein</fullName>
    </submittedName>
</protein>
<keyword evidence="7 11" id="KW-1133">Transmembrane helix</keyword>
<dbReference type="EMBL" id="GAKP01003190">
    <property type="protein sequence ID" value="JAC55762.1"/>
    <property type="molecule type" value="Transcribed_RNA"/>
</dbReference>
<dbReference type="NCBIfam" id="TIGR00951">
    <property type="entry name" value="2A43"/>
    <property type="match status" value="1"/>
</dbReference>
<sequence length="406" mass="45994">MKSSTGIYSVLRYTSSLIFVISITVALCTQTAADEQFTRSSNRSGLTVSTHDLTIIVKNTKTFDVLIRDPLEQDVFVQLVKQHETLVELDPNYFTISASNPQNRTVSVRGLQLGHLEVTATSVPDESWIVDDLFVRITVAQSEPIIYTSIVFGWIYFVAWSISFYPQIFINFRRKSVVGLNFDFLALNIVGFTLYSVFNCGLYWVPSIQDEYASRHPRGMNPVLLNDVVFGLHAMFATAITIIQCFLYERAEQRVSRIASGILAAIAIIVLVTLILAITGVVQWLDFLYYCSYIKLAMIIKYVPQALMNYRRKSTTGWSIGNILLDFTGGLLSMLQMILNAYNYNDWVSIFGSVTKFGMGLFSVLFDVLFILQHYVFYRHAQQLSISTTTNATEVVTDKADEQPRY</sequence>
<keyword evidence="3" id="KW-0813">Transport</keyword>
<feature type="transmembrane region" description="Helical" evidence="11">
    <location>
        <begin position="145"/>
        <end position="165"/>
    </location>
</feature>